<comment type="caution">
    <text evidence="2">The sequence shown here is derived from an EMBL/GenBank/DDBJ whole genome shotgun (WGS) entry which is preliminary data.</text>
</comment>
<keyword evidence="1" id="KW-0472">Membrane</keyword>
<dbReference type="AlphaFoldDB" id="A0A401GMJ8"/>
<dbReference type="OrthoDB" id="284718at2759"/>
<dbReference type="EMBL" id="BFAD01000005">
    <property type="protein sequence ID" value="GBE83436.1"/>
    <property type="molecule type" value="Genomic_DNA"/>
</dbReference>
<gene>
    <name evidence="2" type="ORF">SCP_0504850</name>
</gene>
<dbReference type="GeneID" id="38780353"/>
<proteinExistence type="predicted"/>
<protein>
    <submittedName>
        <fullName evidence="2">Uncharacterized protein</fullName>
    </submittedName>
</protein>
<name>A0A401GMJ8_9APHY</name>
<evidence type="ECO:0000256" key="1">
    <source>
        <dbReference type="SAM" id="Phobius"/>
    </source>
</evidence>
<dbReference type="RefSeq" id="XP_027614349.1">
    <property type="nucleotide sequence ID" value="XM_027758548.1"/>
</dbReference>
<organism evidence="2 3">
    <name type="scientific">Sparassis crispa</name>
    <dbReference type="NCBI Taxonomy" id="139825"/>
    <lineage>
        <taxon>Eukaryota</taxon>
        <taxon>Fungi</taxon>
        <taxon>Dikarya</taxon>
        <taxon>Basidiomycota</taxon>
        <taxon>Agaricomycotina</taxon>
        <taxon>Agaricomycetes</taxon>
        <taxon>Polyporales</taxon>
        <taxon>Sparassidaceae</taxon>
        <taxon>Sparassis</taxon>
    </lineage>
</organism>
<feature type="transmembrane region" description="Helical" evidence="1">
    <location>
        <begin position="30"/>
        <end position="49"/>
    </location>
</feature>
<keyword evidence="3" id="KW-1185">Reference proteome</keyword>
<dbReference type="InParanoid" id="A0A401GMJ8"/>
<accession>A0A401GMJ8</accession>
<feature type="transmembrane region" description="Helical" evidence="1">
    <location>
        <begin position="78"/>
        <end position="99"/>
    </location>
</feature>
<dbReference type="STRING" id="139825.A0A401GMJ8"/>
<dbReference type="Proteomes" id="UP000287166">
    <property type="component" value="Unassembled WGS sequence"/>
</dbReference>
<evidence type="ECO:0000313" key="3">
    <source>
        <dbReference type="Proteomes" id="UP000287166"/>
    </source>
</evidence>
<keyword evidence="1" id="KW-1133">Transmembrane helix</keyword>
<evidence type="ECO:0000313" key="2">
    <source>
        <dbReference type="EMBL" id="GBE83436.1"/>
    </source>
</evidence>
<sequence length="106" mass="11410">MSTVADDPRDSSAVSPLTFPDTWETDAPDGFSATVMFVCGLIMVTRNRYIAWPALMMALNTYFNRHPLRAKEGSSSPLGALGMAGGALVSSYLPMFLIVPQRSPPA</sequence>
<reference evidence="2 3" key="1">
    <citation type="journal article" date="2018" name="Sci. Rep.">
        <title>Genome sequence of the cauliflower mushroom Sparassis crispa (Hanabiratake) and its association with beneficial usage.</title>
        <authorList>
            <person name="Kiyama R."/>
            <person name="Furutani Y."/>
            <person name="Kawaguchi K."/>
            <person name="Nakanishi T."/>
        </authorList>
    </citation>
    <scope>NUCLEOTIDE SEQUENCE [LARGE SCALE GENOMIC DNA]</scope>
</reference>
<keyword evidence="1" id="KW-0812">Transmembrane</keyword>